<evidence type="ECO:0000256" key="1">
    <source>
        <dbReference type="SAM" id="Phobius"/>
    </source>
</evidence>
<name>A0A0M8JQM2_9CHLR</name>
<proteinExistence type="predicted"/>
<reference evidence="3" key="1">
    <citation type="journal article" date="2015" name="Genome Announc.">
        <title>Draft Genome Sequences of Anaerolinea thermolimosa IMO-1, Bellilinea caldifistulae GOMI-1, Leptolinea tardivitalis YMTK-2, Levilinea saccharolytica KIBI-1, Longilinea arvoryzae KOME-1, Previously Described as Members of the Class Anaerolineae (Chloroflexi).</title>
        <authorList>
            <person name="Matsuura N."/>
            <person name="Tourlousse M.D."/>
            <person name="Ohashi A."/>
            <person name="Hugenholtz P."/>
            <person name="Sekiguchi Y."/>
        </authorList>
    </citation>
    <scope>NUCLEOTIDE SEQUENCE</scope>
    <source>
        <strain evidence="3">KIBI-1</strain>
    </source>
</reference>
<dbReference type="RefSeq" id="WP_062419671.1">
    <property type="nucleotide sequence ID" value="NZ_BBXZ01000175.1"/>
</dbReference>
<dbReference type="EMBL" id="DF967975">
    <property type="protein sequence ID" value="GAP19388.1"/>
    <property type="molecule type" value="Genomic_DNA"/>
</dbReference>
<keyword evidence="1" id="KW-1133">Transmembrane helix</keyword>
<protein>
    <recommendedName>
        <fullName evidence="2">LiaF transmembrane domain-containing protein</fullName>
    </recommendedName>
</protein>
<gene>
    <name evidence="4" type="ORF">ADN01_09470</name>
    <name evidence="3" type="ORF">LSAC_03290</name>
</gene>
<feature type="transmembrane region" description="Helical" evidence="1">
    <location>
        <begin position="18"/>
        <end position="40"/>
    </location>
</feature>
<keyword evidence="1" id="KW-0812">Transmembrane</keyword>
<keyword evidence="5" id="KW-1185">Reference proteome</keyword>
<dbReference type="AlphaFoldDB" id="A0A0M8JQM2"/>
<evidence type="ECO:0000313" key="5">
    <source>
        <dbReference type="Proteomes" id="UP000050501"/>
    </source>
</evidence>
<dbReference type="Pfam" id="PF22570">
    <property type="entry name" value="LiaF-TM"/>
    <property type="match status" value="1"/>
</dbReference>
<feature type="transmembrane region" description="Helical" evidence="1">
    <location>
        <begin position="95"/>
        <end position="114"/>
    </location>
</feature>
<dbReference type="STRING" id="229921.ADN01_09470"/>
<evidence type="ECO:0000259" key="2">
    <source>
        <dbReference type="Pfam" id="PF22570"/>
    </source>
</evidence>
<accession>A0A0M8JQM2</accession>
<feature type="transmembrane region" description="Helical" evidence="1">
    <location>
        <begin position="69"/>
        <end position="89"/>
    </location>
</feature>
<feature type="transmembrane region" description="Helical" evidence="1">
    <location>
        <begin position="121"/>
        <end position="142"/>
    </location>
</feature>
<organism evidence="3">
    <name type="scientific">Levilinea saccharolytica</name>
    <dbReference type="NCBI Taxonomy" id="229921"/>
    <lineage>
        <taxon>Bacteria</taxon>
        <taxon>Bacillati</taxon>
        <taxon>Chloroflexota</taxon>
        <taxon>Anaerolineae</taxon>
        <taxon>Anaerolineales</taxon>
        <taxon>Anaerolineaceae</taxon>
        <taxon>Levilinea</taxon>
    </lineage>
</organism>
<sequence>MSEKTSVKWEVRRRPHSIFWPLMMILAGALLLLNTLNVLPQTTWSSIWRLWPLLFVVGGLDGLYQREGFAGNVIFIGFGVLLLLSNLGMVTASSFGILIRYWPFFIIAWGLDLLIGRRGLLSGLLGVGLGLVVVAALFWLVLSSSAAGLVVQGSNFSQPLQGATSADVNLDLPVGSLKLEGGAAAGELISGVSSLPSNLRLTQDYAVSGGVGSLRVSAVGDTTTFLGFNRQMGLDFTLTKAVPLSLRTHLAIGEQQVDLSGTQVNEAAVEMAIGESTLTLPAEGTLDAKVKVAIGSVVLRVPAGAHVQIDTDTGITGISLPAGYSKNGRSIYSPGAEGAANVLRVRVEVPMGSLRIVTLP</sequence>
<keyword evidence="1" id="KW-0472">Membrane</keyword>
<evidence type="ECO:0000313" key="3">
    <source>
        <dbReference type="EMBL" id="GAP19388.1"/>
    </source>
</evidence>
<dbReference type="Proteomes" id="UP000050501">
    <property type="component" value="Unassembled WGS sequence"/>
</dbReference>
<dbReference type="OrthoDB" id="163748at2"/>
<evidence type="ECO:0000313" key="4">
    <source>
        <dbReference type="EMBL" id="KPL81808.1"/>
    </source>
</evidence>
<feature type="domain" description="LiaF transmembrane" evidence="2">
    <location>
        <begin position="19"/>
        <end position="118"/>
    </location>
</feature>
<dbReference type="InterPro" id="IPR054331">
    <property type="entry name" value="LiaF_TM"/>
</dbReference>
<dbReference type="EMBL" id="LGCM01000035">
    <property type="protein sequence ID" value="KPL81808.1"/>
    <property type="molecule type" value="Genomic_DNA"/>
</dbReference>
<reference evidence="4 5" key="2">
    <citation type="submission" date="2015-07" db="EMBL/GenBank/DDBJ databases">
        <title>Genome sequence of Levilinea saccharolytica DSM 16555.</title>
        <authorList>
            <person name="Hemp J."/>
            <person name="Ward L.M."/>
            <person name="Pace L.A."/>
            <person name="Fischer W.W."/>
        </authorList>
    </citation>
    <scope>NUCLEOTIDE SEQUENCE [LARGE SCALE GENOMIC DNA]</scope>
    <source>
        <strain evidence="4 5">KIBI-1</strain>
    </source>
</reference>